<gene>
    <name evidence="1" type="ORF">GTO89_05255</name>
</gene>
<accession>A0A845L8A5</accession>
<evidence type="ECO:0000313" key="2">
    <source>
        <dbReference type="Proteomes" id="UP000471031"/>
    </source>
</evidence>
<evidence type="ECO:0008006" key="3">
    <source>
        <dbReference type="Google" id="ProtNLM"/>
    </source>
</evidence>
<sequence>MMHVILDGIGENEAFIKTDDGIMTIPRHRIPEEARVGDCLLMKDGMYVLDARNHCGNKE</sequence>
<dbReference type="RefSeq" id="WP_161261005.1">
    <property type="nucleotide sequence ID" value="NZ_JAFBDC010000020.1"/>
</dbReference>
<dbReference type="AlphaFoldDB" id="A0A845L8A5"/>
<keyword evidence="2" id="KW-1185">Reference proteome</keyword>
<name>A0A845L8A5_HELGE</name>
<comment type="caution">
    <text evidence="1">The sequence shown here is derived from an EMBL/GenBank/DDBJ whole genome shotgun (WGS) entry which is preliminary data.</text>
</comment>
<dbReference type="Proteomes" id="UP000471031">
    <property type="component" value="Unassembled WGS sequence"/>
</dbReference>
<dbReference type="OrthoDB" id="359638at186802"/>
<organism evidence="1 2">
    <name type="scientific">Heliomicrobium gestii</name>
    <name type="common">Heliobacterium gestii</name>
    <dbReference type="NCBI Taxonomy" id="2699"/>
    <lineage>
        <taxon>Bacteria</taxon>
        <taxon>Bacillati</taxon>
        <taxon>Bacillota</taxon>
        <taxon>Clostridia</taxon>
        <taxon>Eubacteriales</taxon>
        <taxon>Heliobacteriaceae</taxon>
        <taxon>Heliomicrobium</taxon>
    </lineage>
</organism>
<proteinExistence type="predicted"/>
<reference evidence="1 2" key="1">
    <citation type="submission" date="2020-01" db="EMBL/GenBank/DDBJ databases">
        <title>Whole genome sequence of Heliobacterium gestii DSM 11169.</title>
        <authorList>
            <person name="Kyndt J.A."/>
            <person name="Meyer T.E."/>
        </authorList>
    </citation>
    <scope>NUCLEOTIDE SEQUENCE [LARGE SCALE GENOMIC DNA]</scope>
    <source>
        <strain evidence="1 2">DSM 11169</strain>
    </source>
</reference>
<protein>
    <recommendedName>
        <fullName evidence="3">DUF3006 domain-containing protein</fullName>
    </recommendedName>
</protein>
<evidence type="ECO:0000313" key="1">
    <source>
        <dbReference type="EMBL" id="MZP42448.1"/>
    </source>
</evidence>
<dbReference type="EMBL" id="WXEX01000003">
    <property type="protein sequence ID" value="MZP42448.1"/>
    <property type="molecule type" value="Genomic_DNA"/>
</dbReference>